<dbReference type="InterPro" id="IPR010798">
    <property type="entry name" value="Triadin"/>
</dbReference>
<keyword evidence="6 10" id="KW-0472">Membrane</keyword>
<evidence type="ECO:0000259" key="11">
    <source>
        <dbReference type="Pfam" id="PF05279"/>
    </source>
</evidence>
<dbReference type="PANTHER" id="PTHR14106:SF0">
    <property type="entry name" value="TRIADIN"/>
    <property type="match status" value="1"/>
</dbReference>
<protein>
    <recommendedName>
        <fullName evidence="2">Triadin</fullName>
    </recommendedName>
</protein>
<keyword evidence="5 10" id="KW-1133">Transmembrane helix</keyword>
<dbReference type="InterPro" id="IPR007943">
    <property type="entry name" value="Asp-B-hydro/Triadin_dom"/>
</dbReference>
<dbReference type="PANTHER" id="PTHR14106">
    <property type="entry name" value="TRIADIN"/>
    <property type="match status" value="1"/>
</dbReference>
<dbReference type="AlphaFoldDB" id="A0A3P9JZF4"/>
<evidence type="ECO:0000256" key="8">
    <source>
        <dbReference type="ARBA" id="ARBA00023180"/>
    </source>
</evidence>
<evidence type="ECO:0000313" key="12">
    <source>
        <dbReference type="Ensembl" id="ENSORLP00020001555.1"/>
    </source>
</evidence>
<evidence type="ECO:0000256" key="2">
    <source>
        <dbReference type="ARBA" id="ARBA00016711"/>
    </source>
</evidence>
<reference key="1">
    <citation type="journal article" date="2007" name="Nature">
        <title>The medaka draft genome and insights into vertebrate genome evolution.</title>
        <authorList>
            <person name="Kasahara M."/>
            <person name="Naruse K."/>
            <person name="Sasaki S."/>
            <person name="Nakatani Y."/>
            <person name="Qu W."/>
            <person name="Ahsan B."/>
            <person name="Yamada T."/>
            <person name="Nagayasu Y."/>
            <person name="Doi K."/>
            <person name="Kasai Y."/>
            <person name="Jindo T."/>
            <person name="Kobayashi D."/>
            <person name="Shimada A."/>
            <person name="Toyoda A."/>
            <person name="Kuroki Y."/>
            <person name="Fujiyama A."/>
            <person name="Sasaki T."/>
            <person name="Shimizu A."/>
            <person name="Asakawa S."/>
            <person name="Shimizu N."/>
            <person name="Hashimoto S."/>
            <person name="Yang J."/>
            <person name="Lee Y."/>
            <person name="Matsushima K."/>
            <person name="Sugano S."/>
            <person name="Sakaizumi M."/>
            <person name="Narita T."/>
            <person name="Ohishi K."/>
            <person name="Haga S."/>
            <person name="Ohta F."/>
            <person name="Nomoto H."/>
            <person name="Nogata K."/>
            <person name="Morishita T."/>
            <person name="Endo T."/>
            <person name="Shin-I T."/>
            <person name="Takeda H."/>
            <person name="Morishita S."/>
            <person name="Kohara Y."/>
        </authorList>
    </citation>
    <scope>NUCLEOTIDE SEQUENCE [LARGE SCALE GENOMIC DNA]</scope>
    <source>
        <strain>Hd-rR</strain>
    </source>
</reference>
<evidence type="ECO:0000256" key="6">
    <source>
        <dbReference type="ARBA" id="ARBA00023136"/>
    </source>
</evidence>
<evidence type="ECO:0000256" key="10">
    <source>
        <dbReference type="SAM" id="Phobius"/>
    </source>
</evidence>
<dbReference type="Proteomes" id="UP000265180">
    <property type="component" value="Chromosome 24"/>
</dbReference>
<reference evidence="12 13" key="2">
    <citation type="submission" date="2017-04" db="EMBL/GenBank/DDBJ databases">
        <title>CpG methylation of centromeres and impact of large insertions on vertebrate speciation.</title>
        <authorList>
            <person name="Ichikawa K."/>
            <person name="Yoshimura J."/>
            <person name="Morishita S."/>
        </authorList>
    </citation>
    <scope>NUCLEOTIDE SEQUENCE</scope>
    <source>
        <strain evidence="12 13">HNI</strain>
    </source>
</reference>
<evidence type="ECO:0000256" key="9">
    <source>
        <dbReference type="ARBA" id="ARBA00046074"/>
    </source>
</evidence>
<evidence type="ECO:0000256" key="1">
    <source>
        <dbReference type="ARBA" id="ARBA00004157"/>
    </source>
</evidence>
<keyword evidence="4 10" id="KW-0812">Transmembrane</keyword>
<evidence type="ECO:0000256" key="4">
    <source>
        <dbReference type="ARBA" id="ARBA00022692"/>
    </source>
</evidence>
<evidence type="ECO:0000256" key="5">
    <source>
        <dbReference type="ARBA" id="ARBA00022989"/>
    </source>
</evidence>
<proteinExistence type="predicted"/>
<name>A0A3P9JZF4_ORYLA</name>
<reference evidence="12" key="4">
    <citation type="submission" date="2025-09" db="UniProtKB">
        <authorList>
            <consortium name="Ensembl"/>
        </authorList>
    </citation>
    <scope>IDENTIFICATION</scope>
    <source>
        <strain evidence="12">HNI</strain>
    </source>
</reference>
<accession>A0A3P9JZF4</accession>
<feature type="transmembrane region" description="Helical" evidence="10">
    <location>
        <begin position="33"/>
        <end position="56"/>
    </location>
</feature>
<dbReference type="Pfam" id="PF05279">
    <property type="entry name" value="Asp-B-Hydro_N"/>
    <property type="match status" value="1"/>
</dbReference>
<sequence length="162" mass="17947">MSHQSSSGEAASPSKSSQRTFLDDIMLTFSNPMAWLLIVALIITWSAVAVVLFDLLDYKTLTDYTSYCDDPVCLSPDNVRHGRAGLPPPSAIARKAIRSRGKWTTQPLWIKPGTNEAFSVSSCINQLERHNHSVCAEESHRKLIRCGSLQHLYSFLQVGLGL</sequence>
<dbReference type="GO" id="GO:0033017">
    <property type="term" value="C:sarcoplasmic reticulum membrane"/>
    <property type="evidence" value="ECO:0007669"/>
    <property type="project" value="UniProtKB-SubCell"/>
</dbReference>
<dbReference type="GO" id="GO:0051282">
    <property type="term" value="P:regulation of sequestering of calcium ion"/>
    <property type="evidence" value="ECO:0007669"/>
    <property type="project" value="UniProtKB-ARBA"/>
</dbReference>
<keyword evidence="7" id="KW-1015">Disulfide bond</keyword>
<evidence type="ECO:0000313" key="13">
    <source>
        <dbReference type="Proteomes" id="UP000265180"/>
    </source>
</evidence>
<keyword evidence="3" id="KW-0597">Phosphoprotein</keyword>
<reference evidence="12" key="3">
    <citation type="submission" date="2025-08" db="UniProtKB">
        <authorList>
            <consortium name="Ensembl"/>
        </authorList>
    </citation>
    <scope>IDENTIFICATION</scope>
    <source>
        <strain evidence="12">HNI</strain>
    </source>
</reference>
<organism evidence="12 13">
    <name type="scientific">Oryzias latipes</name>
    <name type="common">Japanese rice fish</name>
    <name type="synonym">Japanese killifish</name>
    <dbReference type="NCBI Taxonomy" id="8090"/>
    <lineage>
        <taxon>Eukaryota</taxon>
        <taxon>Metazoa</taxon>
        <taxon>Chordata</taxon>
        <taxon>Craniata</taxon>
        <taxon>Vertebrata</taxon>
        <taxon>Euteleostomi</taxon>
        <taxon>Actinopterygii</taxon>
        <taxon>Neopterygii</taxon>
        <taxon>Teleostei</taxon>
        <taxon>Neoteleostei</taxon>
        <taxon>Acanthomorphata</taxon>
        <taxon>Ovalentaria</taxon>
        <taxon>Atherinomorphae</taxon>
        <taxon>Beloniformes</taxon>
        <taxon>Adrianichthyidae</taxon>
        <taxon>Oryziinae</taxon>
        <taxon>Oryzias</taxon>
    </lineage>
</organism>
<evidence type="ECO:0000256" key="7">
    <source>
        <dbReference type="ARBA" id="ARBA00023157"/>
    </source>
</evidence>
<keyword evidence="8" id="KW-0325">Glycoprotein</keyword>
<dbReference type="Ensembl" id="ENSORLT00020012836.1">
    <property type="protein sequence ID" value="ENSORLP00020001555.1"/>
    <property type="gene ID" value="ENSORLG00020002251.1"/>
</dbReference>
<comment type="subcellular location">
    <subcellularLocation>
        <location evidence="1">Sarcoplasmic reticulum membrane</location>
        <topology evidence="1">Single-pass type II membrane protein</topology>
    </subcellularLocation>
</comment>
<comment type="function">
    <text evidence="9">Contributes to the regulation of lumenal Ca2+ release via the sarcoplasmic reticulum calcium release channels RYR1 and RYR2, a key step in triggering skeletal and heart muscle contraction. Required for normal organization of the triad junction, where T-tubules and the sarcoplasmic reticulum terminal cisternae are in close contact. Required for normal skeletal muscle strength. Plays a role in excitation-contraction coupling in the heart and in regulating the rate of heart beats.</text>
</comment>
<evidence type="ECO:0000256" key="3">
    <source>
        <dbReference type="ARBA" id="ARBA00022553"/>
    </source>
</evidence>
<dbReference type="GO" id="GO:0005102">
    <property type="term" value="F:signaling receptor binding"/>
    <property type="evidence" value="ECO:0007669"/>
    <property type="project" value="InterPro"/>
</dbReference>
<feature type="domain" description="Aspartyl beta-hydroxylase/Triadin" evidence="11">
    <location>
        <begin position="33"/>
        <end position="60"/>
    </location>
</feature>